<evidence type="ECO:0000313" key="4">
    <source>
        <dbReference type="EMBL" id="XBY44994.1"/>
    </source>
</evidence>
<dbReference type="EC" id="2.3.1.-" evidence="4"/>
<organism evidence="4">
    <name type="scientific">Methyloraptor flagellatus</name>
    <dbReference type="NCBI Taxonomy" id="3162530"/>
    <lineage>
        <taxon>Bacteria</taxon>
        <taxon>Pseudomonadati</taxon>
        <taxon>Pseudomonadota</taxon>
        <taxon>Alphaproteobacteria</taxon>
        <taxon>Hyphomicrobiales</taxon>
        <taxon>Ancalomicrobiaceae</taxon>
        <taxon>Methyloraptor</taxon>
    </lineage>
</organism>
<name>A0AAU7XB69_9HYPH</name>
<proteinExistence type="predicted"/>
<dbReference type="InterPro" id="IPR016181">
    <property type="entry name" value="Acyl_CoA_acyltransferase"/>
</dbReference>
<evidence type="ECO:0000259" key="3">
    <source>
        <dbReference type="PROSITE" id="PS51186"/>
    </source>
</evidence>
<keyword evidence="1 4" id="KW-0808">Transferase</keyword>
<dbReference type="Pfam" id="PF00583">
    <property type="entry name" value="Acetyltransf_1"/>
    <property type="match status" value="1"/>
</dbReference>
<protein>
    <submittedName>
        <fullName evidence="4">GNAT family N-acetyltransferase</fullName>
        <ecNumber evidence="4">2.3.1.-</ecNumber>
    </submittedName>
</protein>
<dbReference type="InterPro" id="IPR000182">
    <property type="entry name" value="GNAT_dom"/>
</dbReference>
<feature type="domain" description="N-acetyltransferase" evidence="3">
    <location>
        <begin position="57"/>
        <end position="208"/>
    </location>
</feature>
<dbReference type="AlphaFoldDB" id="A0AAU7XB69"/>
<dbReference type="PANTHER" id="PTHR43800:SF1">
    <property type="entry name" value="PEPTIDYL-LYSINE N-ACETYLTRANSFERASE YJAB"/>
    <property type="match status" value="1"/>
</dbReference>
<dbReference type="PANTHER" id="PTHR43800">
    <property type="entry name" value="PEPTIDYL-LYSINE N-ACETYLTRANSFERASE YJAB"/>
    <property type="match status" value="1"/>
</dbReference>
<sequence length="208" mass="23545">MATEATFAVKLSGYTDVPEGKIATNVTYLEQRARPELRPEPPTDGFALARLRGDEAARYRDLFIAVGEEWLWFSRRYFTDVELAAYMDDPGIEILALTRDGRDIGLVELDWRELETSGDVELALFGLVREAIGGGAGRWLINRAIERAWAREPARFWVHTCSFDHPAALAFYRRSGFVPYKFGLEVADDPRLLGYLPREAGPHIPLIE</sequence>
<dbReference type="PROSITE" id="PS51186">
    <property type="entry name" value="GNAT"/>
    <property type="match status" value="1"/>
</dbReference>
<dbReference type="EMBL" id="CP158568">
    <property type="protein sequence ID" value="XBY44994.1"/>
    <property type="molecule type" value="Genomic_DNA"/>
</dbReference>
<gene>
    <name evidence="4" type="ORF">ABS361_01430</name>
</gene>
<evidence type="ECO:0000256" key="1">
    <source>
        <dbReference type="ARBA" id="ARBA00022679"/>
    </source>
</evidence>
<dbReference type="GO" id="GO:0016747">
    <property type="term" value="F:acyltransferase activity, transferring groups other than amino-acyl groups"/>
    <property type="evidence" value="ECO:0007669"/>
    <property type="project" value="InterPro"/>
</dbReference>
<dbReference type="CDD" id="cd04301">
    <property type="entry name" value="NAT_SF"/>
    <property type="match status" value="1"/>
</dbReference>
<dbReference type="Gene3D" id="3.40.630.30">
    <property type="match status" value="1"/>
</dbReference>
<dbReference type="KEGG" id="mflg:ABS361_01430"/>
<dbReference type="SUPFAM" id="SSF55729">
    <property type="entry name" value="Acyl-CoA N-acyltransferases (Nat)"/>
    <property type="match status" value="1"/>
</dbReference>
<keyword evidence="2 4" id="KW-0012">Acyltransferase</keyword>
<evidence type="ECO:0000256" key="2">
    <source>
        <dbReference type="ARBA" id="ARBA00023315"/>
    </source>
</evidence>
<accession>A0AAU7XB69</accession>
<dbReference type="RefSeq" id="WP_407050087.1">
    <property type="nucleotide sequence ID" value="NZ_CP158568.1"/>
</dbReference>
<reference evidence="4" key="1">
    <citation type="submission" date="2024-06" db="EMBL/GenBank/DDBJ databases">
        <title>Methylostella associata gen. nov., sp. nov., a novel Ancalomicrobiaceae-affiliated facultatively methylotrophic bacteria that feed on methanotrophs of the genus Methylococcus.</title>
        <authorList>
            <person name="Saltykova V."/>
            <person name="Danilova O.V."/>
            <person name="Oshkin I.Y."/>
            <person name="Belova S.E."/>
            <person name="Pimenov N.V."/>
            <person name="Dedysh S.N."/>
        </authorList>
    </citation>
    <scope>NUCLEOTIDE SEQUENCE</scope>
    <source>
        <strain evidence="4">S20</strain>
    </source>
</reference>